<evidence type="ECO:0000256" key="2">
    <source>
        <dbReference type="ARBA" id="ARBA00001946"/>
    </source>
</evidence>
<dbReference type="UniPathway" id="UPA00060">
    <property type="reaction ID" value="UER00139"/>
</dbReference>
<dbReference type="PRINTS" id="PR01099">
    <property type="entry name" value="HYETHTZKNASE"/>
</dbReference>
<feature type="region of interest" description="Disordered" evidence="12">
    <location>
        <begin position="1"/>
        <end position="21"/>
    </location>
</feature>
<feature type="binding site" evidence="11">
    <location>
        <position position="187"/>
    </location>
    <ligand>
        <name>ATP</name>
        <dbReference type="ChEBI" id="CHEBI:30616"/>
    </ligand>
</feature>
<evidence type="ECO:0000256" key="3">
    <source>
        <dbReference type="ARBA" id="ARBA00004868"/>
    </source>
</evidence>
<dbReference type="Gene3D" id="3.40.1190.20">
    <property type="match status" value="1"/>
</dbReference>
<feature type="binding site" evidence="11">
    <location>
        <position position="141"/>
    </location>
    <ligand>
        <name>ATP</name>
        <dbReference type="ChEBI" id="CHEBI:30616"/>
    </ligand>
</feature>
<gene>
    <name evidence="11" type="primary">thiM</name>
    <name evidence="13" type="ORF">EDC03_0466</name>
</gene>
<evidence type="ECO:0000256" key="8">
    <source>
        <dbReference type="ARBA" id="ARBA00022840"/>
    </source>
</evidence>
<evidence type="ECO:0000313" key="14">
    <source>
        <dbReference type="Proteomes" id="UP000276232"/>
    </source>
</evidence>
<dbReference type="EC" id="2.7.1.50" evidence="11"/>
<dbReference type="GO" id="GO:0009228">
    <property type="term" value="P:thiamine biosynthetic process"/>
    <property type="evidence" value="ECO:0007669"/>
    <property type="project" value="UniProtKB-KW"/>
</dbReference>
<dbReference type="RefSeq" id="WP_123378542.1">
    <property type="nucleotide sequence ID" value="NZ_RJKN01000001.1"/>
</dbReference>
<keyword evidence="6 11" id="KW-0547">Nucleotide-binding</keyword>
<dbReference type="InParanoid" id="A0A3N1HTX2"/>
<dbReference type="GO" id="GO:0004417">
    <property type="term" value="F:hydroxyethylthiazole kinase activity"/>
    <property type="evidence" value="ECO:0007669"/>
    <property type="project" value="UniProtKB-UniRule"/>
</dbReference>
<comment type="pathway">
    <text evidence="3 11">Cofactor biosynthesis; thiamine diphosphate biosynthesis; 4-methyl-5-(2-phosphoethyl)-thiazole from 5-(2-hydroxyethyl)-4-methylthiazole: step 1/1.</text>
</comment>
<evidence type="ECO:0000256" key="6">
    <source>
        <dbReference type="ARBA" id="ARBA00022741"/>
    </source>
</evidence>
<dbReference type="SUPFAM" id="SSF53613">
    <property type="entry name" value="Ribokinase-like"/>
    <property type="match status" value="1"/>
</dbReference>
<dbReference type="AlphaFoldDB" id="A0A3N1HTX2"/>
<reference evidence="13 14" key="1">
    <citation type="journal article" date="2015" name="Stand. Genomic Sci.">
        <title>Genomic Encyclopedia of Bacterial and Archaeal Type Strains, Phase III: the genomes of soil and plant-associated and newly described type strains.</title>
        <authorList>
            <person name="Whitman W.B."/>
            <person name="Woyke T."/>
            <person name="Klenk H.P."/>
            <person name="Zhou Y."/>
            <person name="Lilburn T.G."/>
            <person name="Beck B.J."/>
            <person name="De Vos P."/>
            <person name="Vandamme P."/>
            <person name="Eisen J.A."/>
            <person name="Garrity G."/>
            <person name="Hugenholtz P."/>
            <person name="Kyrpides N.C."/>
        </authorList>
    </citation>
    <scope>NUCLEOTIDE SEQUENCE [LARGE SCALE GENOMIC DNA]</scope>
    <source>
        <strain evidence="13 14">CECT 7306</strain>
    </source>
</reference>
<organism evidence="13 14">
    <name type="scientific">Pseudokineococcus lusitanus</name>
    <dbReference type="NCBI Taxonomy" id="763993"/>
    <lineage>
        <taxon>Bacteria</taxon>
        <taxon>Bacillati</taxon>
        <taxon>Actinomycetota</taxon>
        <taxon>Actinomycetes</taxon>
        <taxon>Kineosporiales</taxon>
        <taxon>Kineosporiaceae</taxon>
        <taxon>Pseudokineococcus</taxon>
    </lineage>
</organism>
<comment type="cofactor">
    <cofactor evidence="2 11">
        <name>Mg(2+)</name>
        <dbReference type="ChEBI" id="CHEBI:18420"/>
    </cofactor>
</comment>
<dbReference type="Pfam" id="PF02110">
    <property type="entry name" value="HK"/>
    <property type="match status" value="1"/>
</dbReference>
<sequence>MAARHGTTTTGREPGPTGPDGDLAAAVVAAHGALRAGRPLVACLTNEVVVQVTANALLAAGASPAMPRHPVEAAQLAGLSGGLLVNLGTVDDVQEDAAGRAVGAAAAAHVPWVLDPVAVGVLDHRTAIARDLVRRAPTAVRGNASEVMALAGVGAGGRGTDTTHGVDDAAAAAADLASTSGAVVAVSGKVDLVVAPDGRSLRVTGGSALGTRVTGFGCALGGVVAAYLATTPPEGDPLVAVAAAHAHVSAAAGRAAEGARGPGSFAVAWLDELDAVTAEDVAALVRPGAAA</sequence>
<proteinExistence type="inferred from homology"/>
<evidence type="ECO:0000256" key="1">
    <source>
        <dbReference type="ARBA" id="ARBA00001771"/>
    </source>
</evidence>
<keyword evidence="4 11" id="KW-0808">Transferase</keyword>
<dbReference type="GO" id="GO:0005524">
    <property type="term" value="F:ATP binding"/>
    <property type="evidence" value="ECO:0007669"/>
    <property type="project" value="UniProtKB-UniRule"/>
</dbReference>
<evidence type="ECO:0000256" key="9">
    <source>
        <dbReference type="ARBA" id="ARBA00022842"/>
    </source>
</evidence>
<keyword evidence="8 11" id="KW-0067">ATP-binding</keyword>
<dbReference type="Proteomes" id="UP000276232">
    <property type="component" value="Unassembled WGS sequence"/>
</dbReference>
<evidence type="ECO:0000256" key="11">
    <source>
        <dbReference type="HAMAP-Rule" id="MF_00228"/>
    </source>
</evidence>
<dbReference type="OrthoDB" id="8909021at2"/>
<evidence type="ECO:0000256" key="7">
    <source>
        <dbReference type="ARBA" id="ARBA00022777"/>
    </source>
</evidence>
<name>A0A3N1HTX2_9ACTN</name>
<dbReference type="HAMAP" id="MF_00228">
    <property type="entry name" value="Thz_kinase"/>
    <property type="match status" value="1"/>
</dbReference>
<comment type="similarity">
    <text evidence="11">Belongs to the Thz kinase family.</text>
</comment>
<comment type="function">
    <text evidence="11">Catalyzes the phosphorylation of the hydroxyl group of 4-methyl-5-beta-hydroxyethylthiazole (THZ).</text>
</comment>
<evidence type="ECO:0000313" key="13">
    <source>
        <dbReference type="EMBL" id="ROP45856.1"/>
    </source>
</evidence>
<comment type="caution">
    <text evidence="13">The sequence shown here is derived from an EMBL/GenBank/DDBJ whole genome shotgun (WGS) entry which is preliminary data.</text>
</comment>
<keyword evidence="5 11" id="KW-0479">Metal-binding</keyword>
<dbReference type="PIRSF" id="PIRSF000513">
    <property type="entry name" value="Thz_kinase"/>
    <property type="match status" value="1"/>
</dbReference>
<accession>A0A3N1HTX2</accession>
<evidence type="ECO:0000256" key="5">
    <source>
        <dbReference type="ARBA" id="ARBA00022723"/>
    </source>
</evidence>
<protein>
    <recommendedName>
        <fullName evidence="11">Hydroxyethylthiazole kinase</fullName>
        <ecNumber evidence="11">2.7.1.50</ecNumber>
    </recommendedName>
    <alternativeName>
        <fullName evidence="11">4-methyl-5-beta-hydroxyethylthiazole kinase</fullName>
        <shortName evidence="11">TH kinase</shortName>
        <shortName evidence="11">Thz kinase</shortName>
    </alternativeName>
</protein>
<evidence type="ECO:0000256" key="10">
    <source>
        <dbReference type="ARBA" id="ARBA00022977"/>
    </source>
</evidence>
<keyword evidence="14" id="KW-1185">Reference proteome</keyword>
<dbReference type="InterPro" id="IPR029056">
    <property type="entry name" value="Ribokinase-like"/>
</dbReference>
<keyword evidence="10 11" id="KW-0784">Thiamine biosynthesis</keyword>
<feature type="binding site" evidence="11">
    <location>
        <position position="66"/>
    </location>
    <ligand>
        <name>substrate</name>
    </ligand>
</feature>
<dbReference type="EMBL" id="RJKN01000001">
    <property type="protein sequence ID" value="ROP45856.1"/>
    <property type="molecule type" value="Genomic_DNA"/>
</dbReference>
<keyword evidence="9 11" id="KW-0460">Magnesium</keyword>
<keyword evidence="7 11" id="KW-0418">Kinase</keyword>
<evidence type="ECO:0000256" key="4">
    <source>
        <dbReference type="ARBA" id="ARBA00022679"/>
    </source>
</evidence>
<dbReference type="GO" id="GO:0009229">
    <property type="term" value="P:thiamine diphosphate biosynthetic process"/>
    <property type="evidence" value="ECO:0007669"/>
    <property type="project" value="UniProtKB-UniRule"/>
</dbReference>
<dbReference type="InterPro" id="IPR000417">
    <property type="entry name" value="Hyethyz_kinase"/>
</dbReference>
<dbReference type="NCBIfam" id="NF006830">
    <property type="entry name" value="PRK09355.1"/>
    <property type="match status" value="1"/>
</dbReference>
<comment type="catalytic activity">
    <reaction evidence="1 11">
        <text>5-(2-hydroxyethyl)-4-methylthiazole + ATP = 4-methyl-5-(2-phosphooxyethyl)-thiazole + ADP + H(+)</text>
        <dbReference type="Rhea" id="RHEA:24212"/>
        <dbReference type="ChEBI" id="CHEBI:15378"/>
        <dbReference type="ChEBI" id="CHEBI:17957"/>
        <dbReference type="ChEBI" id="CHEBI:30616"/>
        <dbReference type="ChEBI" id="CHEBI:58296"/>
        <dbReference type="ChEBI" id="CHEBI:456216"/>
        <dbReference type="EC" id="2.7.1.50"/>
    </reaction>
</comment>
<evidence type="ECO:0000256" key="12">
    <source>
        <dbReference type="SAM" id="MobiDB-lite"/>
    </source>
</evidence>
<feature type="binding site" evidence="11">
    <location>
        <position position="215"/>
    </location>
    <ligand>
        <name>substrate</name>
    </ligand>
</feature>
<dbReference type="GO" id="GO:0000287">
    <property type="term" value="F:magnesium ion binding"/>
    <property type="evidence" value="ECO:0007669"/>
    <property type="project" value="UniProtKB-UniRule"/>
</dbReference>